<feature type="non-terminal residue" evidence="1">
    <location>
        <position position="1"/>
    </location>
</feature>
<organism evidence="1">
    <name type="scientific">Tanacetum cinerariifolium</name>
    <name type="common">Dalmatian daisy</name>
    <name type="synonym">Chrysanthemum cinerariifolium</name>
    <dbReference type="NCBI Taxonomy" id="118510"/>
    <lineage>
        <taxon>Eukaryota</taxon>
        <taxon>Viridiplantae</taxon>
        <taxon>Streptophyta</taxon>
        <taxon>Embryophyta</taxon>
        <taxon>Tracheophyta</taxon>
        <taxon>Spermatophyta</taxon>
        <taxon>Magnoliopsida</taxon>
        <taxon>eudicotyledons</taxon>
        <taxon>Gunneridae</taxon>
        <taxon>Pentapetalae</taxon>
        <taxon>asterids</taxon>
        <taxon>campanulids</taxon>
        <taxon>Asterales</taxon>
        <taxon>Asteraceae</taxon>
        <taxon>Asteroideae</taxon>
        <taxon>Anthemideae</taxon>
        <taxon>Anthemidinae</taxon>
        <taxon>Tanacetum</taxon>
    </lineage>
</organism>
<comment type="caution">
    <text evidence="1">The sequence shown here is derived from an EMBL/GenBank/DDBJ whole genome shotgun (WGS) entry which is preliminary data.</text>
</comment>
<proteinExistence type="predicted"/>
<feature type="non-terminal residue" evidence="1">
    <location>
        <position position="83"/>
    </location>
</feature>
<dbReference type="AlphaFoldDB" id="A0A699XH21"/>
<evidence type="ECO:0000313" key="1">
    <source>
        <dbReference type="EMBL" id="GFD59049.1"/>
    </source>
</evidence>
<protein>
    <submittedName>
        <fullName evidence="1">Uncharacterized protein</fullName>
    </submittedName>
</protein>
<accession>A0A699XH21</accession>
<dbReference type="EMBL" id="BKCJ011860491">
    <property type="protein sequence ID" value="GFD59049.1"/>
    <property type="molecule type" value="Genomic_DNA"/>
</dbReference>
<gene>
    <name evidence="1" type="ORF">Tci_931018</name>
</gene>
<name>A0A699XH21_TANCI</name>
<sequence length="83" mass="8727">GGGVRGRASQGHQLVFLGRAQNVQLLLRRAEAALHHLRGAGKARLLIQGHREVVAGFLPVSIQNGIAYQAQQQGDGGRDGPAV</sequence>
<reference evidence="1" key="1">
    <citation type="journal article" date="2019" name="Sci. Rep.">
        <title>Draft genome of Tanacetum cinerariifolium, the natural source of mosquito coil.</title>
        <authorList>
            <person name="Yamashiro T."/>
            <person name="Shiraishi A."/>
            <person name="Satake H."/>
            <person name="Nakayama K."/>
        </authorList>
    </citation>
    <scope>NUCLEOTIDE SEQUENCE</scope>
</reference>